<evidence type="ECO:0000313" key="3">
    <source>
        <dbReference type="EMBL" id="GFH51723.1"/>
    </source>
</evidence>
<dbReference type="Proteomes" id="UP001054902">
    <property type="component" value="Unassembled WGS sequence"/>
</dbReference>
<name>A0AAD3H6F0_9STRA</name>
<dbReference type="Gene3D" id="3.40.50.1000">
    <property type="entry name" value="HAD superfamily/HAD-like"/>
    <property type="match status" value="1"/>
</dbReference>
<evidence type="ECO:0000313" key="4">
    <source>
        <dbReference type="Proteomes" id="UP001054902"/>
    </source>
</evidence>
<dbReference type="GO" id="GO:0005744">
    <property type="term" value="C:TIM23 mitochondrial import inner membrane translocase complex"/>
    <property type="evidence" value="ECO:0007669"/>
    <property type="project" value="UniProtKB-UniRule"/>
</dbReference>
<dbReference type="InterPro" id="IPR036412">
    <property type="entry name" value="HAD-like_sf"/>
</dbReference>
<dbReference type="InterPro" id="IPR004274">
    <property type="entry name" value="FCP1_dom"/>
</dbReference>
<reference evidence="3 4" key="1">
    <citation type="journal article" date="2021" name="Sci. Rep.">
        <title>The genome of the diatom Chaetoceros tenuissimus carries an ancient integrated fragment of an extant virus.</title>
        <authorList>
            <person name="Hongo Y."/>
            <person name="Kimura K."/>
            <person name="Takaki Y."/>
            <person name="Yoshida Y."/>
            <person name="Baba S."/>
            <person name="Kobayashi G."/>
            <person name="Nagasaki K."/>
            <person name="Hano T."/>
            <person name="Tomaru Y."/>
        </authorList>
    </citation>
    <scope>NUCLEOTIDE SEQUENCE [LARGE SCALE GENOMIC DNA]</scope>
    <source>
        <strain evidence="3 4">NIES-3715</strain>
    </source>
</reference>
<accession>A0AAD3H6F0</accession>
<dbReference type="Pfam" id="PF03031">
    <property type="entry name" value="NIF"/>
    <property type="match status" value="1"/>
</dbReference>
<gene>
    <name evidence="3" type="ORF">CTEN210_08199</name>
</gene>
<keyword evidence="1" id="KW-0813">Transport</keyword>
<dbReference type="InterPro" id="IPR050365">
    <property type="entry name" value="TIM50"/>
</dbReference>
<evidence type="ECO:0000259" key="2">
    <source>
        <dbReference type="PROSITE" id="PS50969"/>
    </source>
</evidence>
<comment type="subcellular location">
    <subcellularLocation>
        <location evidence="1">Mitochondrion inner membrane</location>
        <topology evidence="1">Single-pass membrane protein</topology>
    </subcellularLocation>
</comment>
<evidence type="ECO:0000256" key="1">
    <source>
        <dbReference type="RuleBase" id="RU365079"/>
    </source>
</evidence>
<comment type="caution">
    <text evidence="3">The sequence shown here is derived from an EMBL/GenBank/DDBJ whole genome shotgun (WGS) entry which is preliminary data.</text>
</comment>
<dbReference type="SMART" id="SM00577">
    <property type="entry name" value="CPDc"/>
    <property type="match status" value="1"/>
</dbReference>
<dbReference type="PROSITE" id="PS50969">
    <property type="entry name" value="FCP1"/>
    <property type="match status" value="1"/>
</dbReference>
<keyword evidence="4" id="KW-1185">Reference proteome</keyword>
<keyword evidence="1" id="KW-0809">Transit peptide</keyword>
<protein>
    <recommendedName>
        <fullName evidence="1">Mitochondrial import inner membrane translocase subunit TIM50</fullName>
    </recommendedName>
</protein>
<dbReference type="GO" id="GO:0015031">
    <property type="term" value="P:protein transport"/>
    <property type="evidence" value="ECO:0007669"/>
    <property type="project" value="UniProtKB-KW"/>
</dbReference>
<comment type="subunit">
    <text evidence="1">Component of the TIM23 complex.</text>
</comment>
<proteinExistence type="inferred from homology"/>
<dbReference type="EMBL" id="BLLK01000045">
    <property type="protein sequence ID" value="GFH51723.1"/>
    <property type="molecule type" value="Genomic_DNA"/>
</dbReference>
<organism evidence="3 4">
    <name type="scientific">Chaetoceros tenuissimus</name>
    <dbReference type="NCBI Taxonomy" id="426638"/>
    <lineage>
        <taxon>Eukaryota</taxon>
        <taxon>Sar</taxon>
        <taxon>Stramenopiles</taxon>
        <taxon>Ochrophyta</taxon>
        <taxon>Bacillariophyta</taxon>
        <taxon>Coscinodiscophyceae</taxon>
        <taxon>Chaetocerotophycidae</taxon>
        <taxon>Chaetocerotales</taxon>
        <taxon>Chaetocerotaceae</taxon>
        <taxon>Chaetoceros</taxon>
    </lineage>
</organism>
<comment type="similarity">
    <text evidence="1">Belongs to the TIM50 family.</text>
</comment>
<dbReference type="AlphaFoldDB" id="A0AAD3H6F0"/>
<feature type="domain" description="FCP1 homology" evidence="2">
    <location>
        <begin position="143"/>
        <end position="343"/>
    </location>
</feature>
<dbReference type="SUPFAM" id="SSF56784">
    <property type="entry name" value="HAD-like"/>
    <property type="match status" value="1"/>
</dbReference>
<dbReference type="CDD" id="cd07521">
    <property type="entry name" value="HAD_FCP1-like"/>
    <property type="match status" value="1"/>
</dbReference>
<keyword evidence="1" id="KW-0811">Translocation</keyword>
<keyword evidence="1" id="KW-0653">Protein transport</keyword>
<sequence>MRQASRKVILDSIYTLRQRKSELLPRTNNSNHAPVKSLIQGRAAKYVPNTSPTPLATKSTQRVNRQHITNTRTSKPTATTLHPIKSFDNFLYPVSQTRSHTNRLVSSTFPSFLTNKLSQSRRGSIRQTFVSTNDNYSYDDKENRDSDLIVVLDLDECLIHSQFLKSGPDEKYRQYEERPEAHAFNSNEEADSIIPSACESFRMSLPDGDLVHVNKRPNLDSFLKEITSKYETHIFTAAMEVYASPLLDILDPNQDMFQGRYYRDHCTFDPSLGVYVKDLKNAFRKKHLQEGSNKRLNEGRVVLVDNNPMSFLANPCNGVLVSNFYDDPKDDTLQLVLDLLEQLDNEPDVRPVLRKKFGLKDALREAVAAPNTAAWN</sequence>
<dbReference type="PANTHER" id="PTHR12210">
    <property type="entry name" value="DULLARD PROTEIN PHOSPHATASE"/>
    <property type="match status" value="1"/>
</dbReference>
<comment type="function">
    <text evidence="1">Essential component of the TIM23 complex, a complex that mediates the translocation of transit peptide-containing proteins across the mitochondrial inner membrane.</text>
</comment>
<dbReference type="InterPro" id="IPR023214">
    <property type="entry name" value="HAD_sf"/>
</dbReference>
<keyword evidence="1" id="KW-0496">Mitochondrion</keyword>